<dbReference type="Proteomes" id="UP000236394">
    <property type="component" value="Unassembled WGS sequence"/>
</dbReference>
<name>A0A2J8B4A5_9FIRM</name>
<dbReference type="GO" id="GO:0015628">
    <property type="term" value="P:protein secretion by the type II secretion system"/>
    <property type="evidence" value="ECO:0007669"/>
    <property type="project" value="TreeGrafter"/>
</dbReference>
<dbReference type="InterPro" id="IPR051675">
    <property type="entry name" value="Endo/Exo/Phosphatase_dom_1"/>
</dbReference>
<feature type="transmembrane region" description="Helical" evidence="2">
    <location>
        <begin position="20"/>
        <end position="42"/>
    </location>
</feature>
<dbReference type="Gene3D" id="1.10.150.280">
    <property type="entry name" value="AF1531-like domain"/>
    <property type="match status" value="1"/>
</dbReference>
<feature type="region of interest" description="Disordered" evidence="1">
    <location>
        <begin position="158"/>
        <end position="244"/>
    </location>
</feature>
<gene>
    <name evidence="4" type="ORF">B7R76_01610</name>
</gene>
<dbReference type="AlphaFoldDB" id="A0A2J8B4A5"/>
<dbReference type="Gene3D" id="3.10.560.10">
    <property type="entry name" value="Outer membrane lipoprotein wza domain like"/>
    <property type="match status" value="1"/>
</dbReference>
<dbReference type="InterPro" id="IPR019554">
    <property type="entry name" value="Soluble_ligand-bd"/>
</dbReference>
<proteinExistence type="predicted"/>
<reference evidence="5" key="1">
    <citation type="submission" date="2017-04" db="EMBL/GenBank/DDBJ databases">
        <authorList>
            <person name="Bumgarner R.E."/>
            <person name="Fredricks D.N."/>
            <person name="Srinivasan S."/>
        </authorList>
    </citation>
    <scope>NUCLEOTIDE SEQUENCE [LARGE SCALE GENOMIC DNA]</scope>
    <source>
        <strain evidence="5">KA00405</strain>
    </source>
</reference>
<keyword evidence="2" id="KW-1133">Transmembrane helix</keyword>
<dbReference type="PANTHER" id="PTHR21180:SF32">
    <property type="entry name" value="ENDONUCLEASE_EXONUCLEASE_PHOSPHATASE FAMILY DOMAIN-CONTAINING PROTEIN 1"/>
    <property type="match status" value="1"/>
</dbReference>
<dbReference type="InterPro" id="IPR010994">
    <property type="entry name" value="RuvA_2-like"/>
</dbReference>
<keyword evidence="2" id="KW-0472">Membrane</keyword>
<dbReference type="SMART" id="SM00278">
    <property type="entry name" value="HhH1"/>
    <property type="match status" value="2"/>
</dbReference>
<dbReference type="SUPFAM" id="SSF142984">
    <property type="entry name" value="Nqo1 middle domain-like"/>
    <property type="match status" value="1"/>
</dbReference>
<keyword evidence="2" id="KW-0812">Transmembrane</keyword>
<dbReference type="EMBL" id="NBZD01000001">
    <property type="protein sequence ID" value="PNH19609.1"/>
    <property type="molecule type" value="Genomic_DNA"/>
</dbReference>
<feature type="domain" description="Helix-hairpin-helix DNA-binding motif class 1" evidence="3">
    <location>
        <begin position="249"/>
        <end position="268"/>
    </location>
</feature>
<dbReference type="Pfam" id="PF12836">
    <property type="entry name" value="HHH_3"/>
    <property type="match status" value="1"/>
</dbReference>
<organism evidence="4 5">
    <name type="scientific">Mageeibacillus indolicus</name>
    <dbReference type="NCBI Taxonomy" id="884684"/>
    <lineage>
        <taxon>Bacteria</taxon>
        <taxon>Bacillati</taxon>
        <taxon>Bacillota</taxon>
        <taxon>Clostridia</taxon>
        <taxon>Eubacteriales</taxon>
        <taxon>Oscillospiraceae</taxon>
        <taxon>Mageeibacillus</taxon>
    </lineage>
</organism>
<protein>
    <recommendedName>
        <fullName evidence="3">Helix-hairpin-helix DNA-binding motif class 1 domain-containing protein</fullName>
    </recommendedName>
</protein>
<comment type="caution">
    <text evidence="4">The sequence shown here is derived from an EMBL/GenBank/DDBJ whole genome shotgun (WGS) entry which is preliminary data.</text>
</comment>
<dbReference type="NCBIfam" id="TIGR00426">
    <property type="entry name" value="competence protein ComEA helix-hairpin-helix repeat region"/>
    <property type="match status" value="1"/>
</dbReference>
<dbReference type="InterPro" id="IPR004509">
    <property type="entry name" value="Competence_ComEA_HhH"/>
</dbReference>
<feature type="domain" description="Helix-hairpin-helix DNA-binding motif class 1" evidence="3">
    <location>
        <begin position="279"/>
        <end position="298"/>
    </location>
</feature>
<dbReference type="GO" id="GO:0003677">
    <property type="term" value="F:DNA binding"/>
    <property type="evidence" value="ECO:0007669"/>
    <property type="project" value="InterPro"/>
</dbReference>
<feature type="compositionally biased region" description="Basic residues" evidence="1">
    <location>
        <begin position="209"/>
        <end position="230"/>
    </location>
</feature>
<accession>A0A2J8B4A5</accession>
<evidence type="ECO:0000313" key="5">
    <source>
        <dbReference type="Proteomes" id="UP000236394"/>
    </source>
</evidence>
<dbReference type="Pfam" id="PF10531">
    <property type="entry name" value="SLBB"/>
    <property type="match status" value="1"/>
</dbReference>
<evidence type="ECO:0000259" key="3">
    <source>
        <dbReference type="SMART" id="SM00278"/>
    </source>
</evidence>
<dbReference type="PANTHER" id="PTHR21180">
    <property type="entry name" value="ENDONUCLEASE/EXONUCLEASE/PHOSPHATASE FAMILY DOMAIN-CONTAINING PROTEIN 1"/>
    <property type="match status" value="1"/>
</dbReference>
<sequence length="301" mass="32961">MRLWWQIHRFYEQVKHSRPAKIAVATAGGVLFLISVIIAVFLSTAEDSKLGIKAYFNESESKDMCDNPLMEDRQPTPGNISGGQLVDDNDLYGKKDLKSNQGTFPVCISGAIKKPGVYQVHAGAYLQELIDLAGGFTEKADTRSINLAGKLEQNELYVVDEKNSQNRDGLAEPAEPAEPSDDNTDSPPGDTFAASMKMQKGGYSAKGKGSGRRSRTSKGRRPAKNNRSKKEHSSADRRQRVNINTASATELATLPGIGTGTAQKIIDYRKRHGKFAHISDITKVAGIKEAKYSKIKDKIFT</sequence>
<dbReference type="GO" id="GO:0006281">
    <property type="term" value="P:DNA repair"/>
    <property type="evidence" value="ECO:0007669"/>
    <property type="project" value="InterPro"/>
</dbReference>
<evidence type="ECO:0000256" key="1">
    <source>
        <dbReference type="SAM" id="MobiDB-lite"/>
    </source>
</evidence>
<evidence type="ECO:0000313" key="4">
    <source>
        <dbReference type="EMBL" id="PNH19609.1"/>
    </source>
</evidence>
<dbReference type="GO" id="GO:0015627">
    <property type="term" value="C:type II protein secretion system complex"/>
    <property type="evidence" value="ECO:0007669"/>
    <property type="project" value="TreeGrafter"/>
</dbReference>
<dbReference type="InterPro" id="IPR003583">
    <property type="entry name" value="Hlx-hairpin-Hlx_DNA-bd_motif"/>
</dbReference>
<dbReference type="SUPFAM" id="SSF47781">
    <property type="entry name" value="RuvA domain 2-like"/>
    <property type="match status" value="1"/>
</dbReference>
<dbReference type="RefSeq" id="WP_102892244.1">
    <property type="nucleotide sequence ID" value="NZ_NBZD01000001.1"/>
</dbReference>
<evidence type="ECO:0000256" key="2">
    <source>
        <dbReference type="SAM" id="Phobius"/>
    </source>
</evidence>